<dbReference type="Proteomes" id="UP000274511">
    <property type="component" value="Unassembled WGS sequence"/>
</dbReference>
<evidence type="ECO:0000313" key="2">
    <source>
        <dbReference type="Proteomes" id="UP000274511"/>
    </source>
</evidence>
<sequence>MYARRKDTVERSFTDAKQHHGYCYARFLGMKKVGAMPAGGDGAEYEEDDAVLSAATGRMRADKA</sequence>
<dbReference type="AlphaFoldDB" id="A0A3N0U9M2"/>
<dbReference type="OrthoDB" id="9774608at2"/>
<protein>
    <recommendedName>
        <fullName evidence="3">Transposase DDE domain-containing protein</fullName>
    </recommendedName>
</protein>
<reference evidence="1 2" key="1">
    <citation type="submission" date="2018-10" db="EMBL/GenBank/DDBJ databases">
        <title>New species genome.</title>
        <authorList>
            <person name="Li Y."/>
        </authorList>
    </citation>
    <scope>NUCLEOTIDE SEQUENCE [LARGE SCALE GENOMIC DNA]</scope>
    <source>
        <strain evidence="1 2">L6_4B</strain>
    </source>
</reference>
<name>A0A3N0U9M2_9GAMM</name>
<dbReference type="EMBL" id="RJUJ01000018">
    <property type="protein sequence ID" value="ROH76998.1"/>
    <property type="molecule type" value="Genomic_DNA"/>
</dbReference>
<proteinExistence type="predicted"/>
<organism evidence="1 2">
    <name type="scientific">Lonsdalea populi</name>
    <dbReference type="NCBI Taxonomy" id="1172565"/>
    <lineage>
        <taxon>Bacteria</taxon>
        <taxon>Pseudomonadati</taxon>
        <taxon>Pseudomonadota</taxon>
        <taxon>Gammaproteobacteria</taxon>
        <taxon>Enterobacterales</taxon>
        <taxon>Pectobacteriaceae</taxon>
        <taxon>Lonsdalea</taxon>
    </lineage>
</organism>
<gene>
    <name evidence="1" type="ORF">EC392_14820</name>
</gene>
<accession>A0A3N0U9M2</accession>
<evidence type="ECO:0000313" key="1">
    <source>
        <dbReference type="EMBL" id="ROH76998.1"/>
    </source>
</evidence>
<comment type="caution">
    <text evidence="1">The sequence shown here is derived from an EMBL/GenBank/DDBJ whole genome shotgun (WGS) entry which is preliminary data.</text>
</comment>
<evidence type="ECO:0008006" key="3">
    <source>
        <dbReference type="Google" id="ProtNLM"/>
    </source>
</evidence>